<feature type="transmembrane region" description="Helical" evidence="1">
    <location>
        <begin position="159"/>
        <end position="180"/>
    </location>
</feature>
<sequence length="487" mass="52520">MKGARSASTPRPQLQGPGVLHQRYVRRAPQPAVQPSSTPATASTGLLGSGHVVVAFIALLFVCQLALLVEALAPVRVVFRILSFGTSLALLVLVKGPRLKHPAMPFLLASAGLTALNFFHPGTNTPLAAAAQLSIQLAVFAPLFWASRLRIDTKMFGRVVLLLFLFNVASAALGILQVSFPGRFQPALSAMVESQGEGYVRSLQFETASGARVFRPMGLTDVPGGASTGAFYSVLLGGTFLLSRQGMSRKVLGAAGICIGLICLYLGQVRVAAVTLLVCMAAMGLVLTVSGRWVRLVTLAAVVGGFAVAAFGWAVAVGGDAVLARWSTLTASDPSQVYQSNRGRFLDETFDEVLPEFPLGAGLGRYGMANAYFGDNSDRASPPLWAEIQWTAWAYDGGWLGLVCYPLALLATLWWGFQVARRRDDSRGEFWLWGSLLFAYDLGALAQTFSYQFFMSQMGMEFWLLNAALFSAYWNRNRNAALHPHLR</sequence>
<protein>
    <recommendedName>
        <fullName evidence="4">O-antigen ligase domain-containing protein</fullName>
    </recommendedName>
</protein>
<gene>
    <name evidence="2" type="ORF">JYK02_17045</name>
</gene>
<dbReference type="InterPro" id="IPR051533">
    <property type="entry name" value="WaaL-like"/>
</dbReference>
<feature type="transmembrane region" description="Helical" evidence="1">
    <location>
        <begin position="222"/>
        <end position="242"/>
    </location>
</feature>
<feature type="transmembrane region" description="Helical" evidence="1">
    <location>
        <begin position="399"/>
        <end position="418"/>
    </location>
</feature>
<keyword evidence="3" id="KW-1185">Reference proteome</keyword>
<dbReference type="RefSeq" id="WP_207052344.1">
    <property type="nucleotide sequence ID" value="NZ_JAFIMU010000007.1"/>
</dbReference>
<evidence type="ECO:0000313" key="2">
    <source>
        <dbReference type="EMBL" id="MBN8229218.1"/>
    </source>
</evidence>
<dbReference type="EMBL" id="JAFIMU010000007">
    <property type="protein sequence ID" value="MBN8229218.1"/>
    <property type="molecule type" value="Genomic_DNA"/>
</dbReference>
<evidence type="ECO:0000313" key="3">
    <source>
        <dbReference type="Proteomes" id="UP000664052"/>
    </source>
</evidence>
<organism evidence="2 3">
    <name type="scientific">Corallococcus macrosporus</name>
    <dbReference type="NCBI Taxonomy" id="35"/>
    <lineage>
        <taxon>Bacteria</taxon>
        <taxon>Pseudomonadati</taxon>
        <taxon>Myxococcota</taxon>
        <taxon>Myxococcia</taxon>
        <taxon>Myxococcales</taxon>
        <taxon>Cystobacterineae</taxon>
        <taxon>Myxococcaceae</taxon>
        <taxon>Corallococcus</taxon>
    </lineage>
</organism>
<feature type="transmembrane region" description="Helical" evidence="1">
    <location>
        <begin position="251"/>
        <end position="267"/>
    </location>
</feature>
<feature type="transmembrane region" description="Helical" evidence="1">
    <location>
        <begin position="296"/>
        <end position="316"/>
    </location>
</feature>
<proteinExistence type="predicted"/>
<dbReference type="PANTHER" id="PTHR37422">
    <property type="entry name" value="TEICHURONIC ACID BIOSYNTHESIS PROTEIN TUAE"/>
    <property type="match status" value="1"/>
</dbReference>
<dbReference type="PANTHER" id="PTHR37422:SF13">
    <property type="entry name" value="LIPOPOLYSACCHARIDE BIOSYNTHESIS PROTEIN PA4999-RELATED"/>
    <property type="match status" value="1"/>
</dbReference>
<feature type="transmembrane region" description="Helical" evidence="1">
    <location>
        <begin position="77"/>
        <end position="94"/>
    </location>
</feature>
<feature type="transmembrane region" description="Helical" evidence="1">
    <location>
        <begin position="52"/>
        <end position="71"/>
    </location>
</feature>
<evidence type="ECO:0008006" key="4">
    <source>
        <dbReference type="Google" id="ProtNLM"/>
    </source>
</evidence>
<feature type="transmembrane region" description="Helical" evidence="1">
    <location>
        <begin position="106"/>
        <end position="123"/>
    </location>
</feature>
<evidence type="ECO:0000256" key="1">
    <source>
        <dbReference type="SAM" id="Phobius"/>
    </source>
</evidence>
<comment type="caution">
    <text evidence="2">The sequence shown here is derived from an EMBL/GenBank/DDBJ whole genome shotgun (WGS) entry which is preliminary data.</text>
</comment>
<reference evidence="2 3" key="1">
    <citation type="submission" date="2021-02" db="EMBL/GenBank/DDBJ databases">
        <title>De Novo genome assembly of isolated myxobacteria.</title>
        <authorList>
            <person name="Stevens D.C."/>
        </authorList>
    </citation>
    <scope>NUCLEOTIDE SEQUENCE [LARGE SCALE GENOMIC DNA]</scope>
    <source>
        <strain evidence="2 3">ATCC 29039</strain>
    </source>
</reference>
<dbReference type="Proteomes" id="UP000664052">
    <property type="component" value="Unassembled WGS sequence"/>
</dbReference>
<feature type="transmembrane region" description="Helical" evidence="1">
    <location>
        <begin position="129"/>
        <end position="147"/>
    </location>
</feature>
<feature type="transmembrane region" description="Helical" evidence="1">
    <location>
        <begin position="273"/>
        <end position="289"/>
    </location>
</feature>
<keyword evidence="1" id="KW-0812">Transmembrane</keyword>
<accession>A0ABS3DC90</accession>
<keyword evidence="1" id="KW-1133">Transmembrane helix</keyword>
<name>A0ABS3DC90_9BACT</name>
<keyword evidence="1" id="KW-0472">Membrane</keyword>
<feature type="transmembrane region" description="Helical" evidence="1">
    <location>
        <begin position="455"/>
        <end position="474"/>
    </location>
</feature>
<feature type="transmembrane region" description="Helical" evidence="1">
    <location>
        <begin position="430"/>
        <end position="449"/>
    </location>
</feature>